<feature type="compositionally biased region" description="Low complexity" evidence="1">
    <location>
        <begin position="45"/>
        <end position="72"/>
    </location>
</feature>
<dbReference type="RefSeq" id="XP_002681645.1">
    <property type="nucleotide sequence ID" value="XM_002681599.1"/>
</dbReference>
<organism evidence="3">
    <name type="scientific">Naegleria gruberi</name>
    <name type="common">Amoeba</name>
    <dbReference type="NCBI Taxonomy" id="5762"/>
    <lineage>
        <taxon>Eukaryota</taxon>
        <taxon>Discoba</taxon>
        <taxon>Heterolobosea</taxon>
        <taxon>Tetramitia</taxon>
        <taxon>Eutetramitia</taxon>
        <taxon>Vahlkampfiidae</taxon>
        <taxon>Naegleria</taxon>
    </lineage>
</organism>
<reference evidence="2 3" key="1">
    <citation type="journal article" date="2010" name="Cell">
        <title>The genome of Naegleria gruberi illuminates early eukaryotic versatility.</title>
        <authorList>
            <person name="Fritz-Laylin L.K."/>
            <person name="Prochnik S.E."/>
            <person name="Ginger M.L."/>
            <person name="Dacks J.B."/>
            <person name="Carpenter M.L."/>
            <person name="Field M.C."/>
            <person name="Kuo A."/>
            <person name="Paredez A."/>
            <person name="Chapman J."/>
            <person name="Pham J."/>
            <person name="Shu S."/>
            <person name="Neupane R."/>
            <person name="Cipriano M."/>
            <person name="Mancuso J."/>
            <person name="Tu H."/>
            <person name="Salamov A."/>
            <person name="Lindquist E."/>
            <person name="Shapiro H."/>
            <person name="Lucas S."/>
            <person name="Grigoriev I.V."/>
            <person name="Cande W.Z."/>
            <person name="Fulton C."/>
            <person name="Rokhsar D.S."/>
            <person name="Dawson S.C."/>
        </authorList>
    </citation>
    <scope>NUCLEOTIDE SEQUENCE [LARGE SCALE GENOMIC DNA]</scope>
    <source>
        <strain evidence="2 3">NEG-M</strain>
    </source>
</reference>
<dbReference type="VEuPathDB" id="AmoebaDB:NAEGRDRAFT_63004"/>
<dbReference type="GeneID" id="8852760"/>
<keyword evidence="3" id="KW-1185">Reference proteome</keyword>
<dbReference type="EMBL" id="GG738849">
    <property type="protein sequence ID" value="EFC48901.1"/>
    <property type="molecule type" value="Genomic_DNA"/>
</dbReference>
<accession>D2V2H7</accession>
<dbReference type="KEGG" id="ngr:NAEGRDRAFT_63004"/>
<protein>
    <submittedName>
        <fullName evidence="2">Predicted protein</fullName>
    </submittedName>
</protein>
<dbReference type="Proteomes" id="UP000006671">
    <property type="component" value="Unassembled WGS sequence"/>
</dbReference>
<evidence type="ECO:0000313" key="3">
    <source>
        <dbReference type="Proteomes" id="UP000006671"/>
    </source>
</evidence>
<name>D2V2H7_NAEGR</name>
<dbReference type="InParanoid" id="D2V2H7"/>
<dbReference type="AlphaFoldDB" id="D2V2H7"/>
<sequence length="141" mass="14947">MKKTSIGGSTLKQFNMDSIGSIKSTNGTVPVSTGTLKKTPSSSGSATKPKVSKPSSASSQASSSSTRSNNSTIGKKVAPKALEDLYEQSKKNPVVAKAKQKAIEAGEPVDKLAFETVVLEEELKKLKMNIMKDKEVRSTMP</sequence>
<evidence type="ECO:0000313" key="2">
    <source>
        <dbReference type="EMBL" id="EFC48901.1"/>
    </source>
</evidence>
<evidence type="ECO:0000256" key="1">
    <source>
        <dbReference type="SAM" id="MobiDB-lite"/>
    </source>
</evidence>
<feature type="region of interest" description="Disordered" evidence="1">
    <location>
        <begin position="1"/>
        <end position="77"/>
    </location>
</feature>
<proteinExistence type="predicted"/>
<gene>
    <name evidence="2" type="ORF">NAEGRDRAFT_63004</name>
</gene>
<feature type="compositionally biased region" description="Polar residues" evidence="1">
    <location>
        <begin position="1"/>
        <end position="44"/>
    </location>
</feature>